<dbReference type="SUPFAM" id="SSF53383">
    <property type="entry name" value="PLP-dependent transferases"/>
    <property type="match status" value="1"/>
</dbReference>
<proteinExistence type="inferred from homology"/>
<evidence type="ECO:0000256" key="4">
    <source>
        <dbReference type="ARBA" id="ARBA00023125"/>
    </source>
</evidence>
<dbReference type="GO" id="GO:0003677">
    <property type="term" value="F:DNA binding"/>
    <property type="evidence" value="ECO:0007669"/>
    <property type="project" value="UniProtKB-KW"/>
</dbReference>
<keyword evidence="5" id="KW-0804">Transcription</keyword>
<dbReference type="Proteomes" id="UP000237839">
    <property type="component" value="Unassembled WGS sequence"/>
</dbReference>
<dbReference type="InterPro" id="IPR000524">
    <property type="entry name" value="Tscrpt_reg_HTH_GntR"/>
</dbReference>
<keyword evidence="8" id="KW-1185">Reference proteome</keyword>
<organism evidence="7 8">
    <name type="scientific">Solimicrobium silvestre</name>
    <dbReference type="NCBI Taxonomy" id="2099400"/>
    <lineage>
        <taxon>Bacteria</taxon>
        <taxon>Pseudomonadati</taxon>
        <taxon>Pseudomonadota</taxon>
        <taxon>Betaproteobacteria</taxon>
        <taxon>Burkholderiales</taxon>
        <taxon>Oxalobacteraceae</taxon>
        <taxon>Solimicrobium</taxon>
    </lineage>
</organism>
<dbReference type="InterPro" id="IPR036390">
    <property type="entry name" value="WH_DNA-bd_sf"/>
</dbReference>
<evidence type="ECO:0000259" key="6">
    <source>
        <dbReference type="PROSITE" id="PS50949"/>
    </source>
</evidence>
<comment type="similarity">
    <text evidence="1">In the C-terminal section; belongs to the class-I pyridoxal-phosphate-dependent aminotransferase family.</text>
</comment>
<accession>A0A2S9H194</accession>
<dbReference type="Pfam" id="PF00392">
    <property type="entry name" value="GntR"/>
    <property type="match status" value="1"/>
</dbReference>
<sequence>MAKPHILQFSLMLNRASPVRLVEQVVLAMTQLIEQGRLRSGERLPSVRQFAVEQKMGISTVVEAYEQLVARGLLVVRRGAGFFVAFQGNVAQSMPTFKVSKPVIDSAWLLSEVFADERVPNKAGCGWLPSKWLDHDGLHQAERRLMRAPGAQQVGYGHPHGYLPLRLVIAQFLANWSLEVAPEQILTTHGATQALDIIIRTMTQRGDTVLIDEPGYCNLMAMLKLADLNVIGVPRTPGGIDVEQLDRLARLHQPKLFFTASVLQNPTGTSYTPACAMKVLQAAERHHFWVVEDDIFRELGQATDPMLAALDGLQRVIYVGGYSKTIAPSLRLGYIVCQRELARQLVHTKMVQSLTNSEITERLVHSVLTEGHHRRHVEQLALTLLDAGTRVNARLTESGLKPFAIARGGLFCWAKFEHSTLNAREIADRALQQGIWLAPGDFFHFTAPQHPWFRFNVAYADVNELVEFFTLLAKNDVRRQQ</sequence>
<dbReference type="Gene3D" id="3.40.640.10">
    <property type="entry name" value="Type I PLP-dependent aspartate aminotransferase-like (Major domain)"/>
    <property type="match status" value="1"/>
</dbReference>
<dbReference type="Pfam" id="PF00155">
    <property type="entry name" value="Aminotran_1_2"/>
    <property type="match status" value="1"/>
</dbReference>
<comment type="caution">
    <text evidence="7">The sequence shown here is derived from an EMBL/GenBank/DDBJ whole genome shotgun (WGS) entry which is preliminary data.</text>
</comment>
<protein>
    <submittedName>
        <fullName evidence="7">Transcriptional regulator</fullName>
    </submittedName>
</protein>
<keyword evidence="3" id="KW-0805">Transcription regulation</keyword>
<dbReference type="InterPro" id="IPR051446">
    <property type="entry name" value="HTH_trans_reg/aminotransferase"/>
</dbReference>
<dbReference type="InterPro" id="IPR036388">
    <property type="entry name" value="WH-like_DNA-bd_sf"/>
</dbReference>
<evidence type="ECO:0000313" key="8">
    <source>
        <dbReference type="Proteomes" id="UP000237839"/>
    </source>
</evidence>
<dbReference type="SUPFAM" id="SSF46785">
    <property type="entry name" value="Winged helix' DNA-binding domain"/>
    <property type="match status" value="1"/>
</dbReference>
<feature type="domain" description="HTH gntR-type" evidence="6">
    <location>
        <begin position="19"/>
        <end position="87"/>
    </location>
</feature>
<dbReference type="AlphaFoldDB" id="A0A2S9H194"/>
<evidence type="ECO:0000313" key="7">
    <source>
        <dbReference type="EMBL" id="PRC93713.1"/>
    </source>
</evidence>
<dbReference type="EMBL" id="PUGF01000006">
    <property type="protein sequence ID" value="PRC93713.1"/>
    <property type="molecule type" value="Genomic_DNA"/>
</dbReference>
<dbReference type="RefSeq" id="WP_105531370.1">
    <property type="nucleotide sequence ID" value="NZ_PUGF01000006.1"/>
</dbReference>
<dbReference type="GO" id="GO:0030170">
    <property type="term" value="F:pyridoxal phosphate binding"/>
    <property type="evidence" value="ECO:0007669"/>
    <property type="project" value="InterPro"/>
</dbReference>
<dbReference type="GO" id="GO:0003700">
    <property type="term" value="F:DNA-binding transcription factor activity"/>
    <property type="evidence" value="ECO:0007669"/>
    <property type="project" value="InterPro"/>
</dbReference>
<dbReference type="Gene3D" id="1.10.10.10">
    <property type="entry name" value="Winged helix-like DNA-binding domain superfamily/Winged helix DNA-binding domain"/>
    <property type="match status" value="1"/>
</dbReference>
<dbReference type="SMART" id="SM00345">
    <property type="entry name" value="HTH_GNTR"/>
    <property type="match status" value="1"/>
</dbReference>
<gene>
    <name evidence="7" type="ORF">S2091_1714</name>
</gene>
<keyword evidence="2" id="KW-0663">Pyridoxal phosphate</keyword>
<evidence type="ECO:0000256" key="1">
    <source>
        <dbReference type="ARBA" id="ARBA00005384"/>
    </source>
</evidence>
<dbReference type="InterPro" id="IPR004839">
    <property type="entry name" value="Aminotransferase_I/II_large"/>
</dbReference>
<dbReference type="InterPro" id="IPR015421">
    <property type="entry name" value="PyrdxlP-dep_Trfase_major"/>
</dbReference>
<name>A0A2S9H194_9BURK</name>
<evidence type="ECO:0000256" key="3">
    <source>
        <dbReference type="ARBA" id="ARBA00023015"/>
    </source>
</evidence>
<dbReference type="OrthoDB" id="9804020at2"/>
<dbReference type="PANTHER" id="PTHR46577">
    <property type="entry name" value="HTH-TYPE TRANSCRIPTIONAL REGULATORY PROTEIN GABR"/>
    <property type="match status" value="1"/>
</dbReference>
<keyword evidence="4" id="KW-0238">DNA-binding</keyword>
<evidence type="ECO:0000256" key="2">
    <source>
        <dbReference type="ARBA" id="ARBA00022898"/>
    </source>
</evidence>
<evidence type="ECO:0000256" key="5">
    <source>
        <dbReference type="ARBA" id="ARBA00023163"/>
    </source>
</evidence>
<dbReference type="CDD" id="cd07377">
    <property type="entry name" value="WHTH_GntR"/>
    <property type="match status" value="1"/>
</dbReference>
<dbReference type="PROSITE" id="PS50949">
    <property type="entry name" value="HTH_GNTR"/>
    <property type="match status" value="1"/>
</dbReference>
<reference evidence="7 8" key="1">
    <citation type="submission" date="2018-02" db="EMBL/GenBank/DDBJ databases">
        <title>Solimicrobium silvestre gen. nov., sp. nov., isolated from alpine forest soil.</title>
        <authorList>
            <person name="Margesin R."/>
            <person name="Albuquerque L."/>
            <person name="Zhang D.-C."/>
            <person name="Froufe H.J.C."/>
            <person name="Severino R."/>
            <person name="Roxo I."/>
            <person name="Egas C."/>
            <person name="Da Costa M.S."/>
        </authorList>
    </citation>
    <scope>NUCLEOTIDE SEQUENCE [LARGE SCALE GENOMIC DNA]</scope>
    <source>
        <strain evidence="7 8">S20-91</strain>
    </source>
</reference>
<dbReference type="PANTHER" id="PTHR46577:SF2">
    <property type="entry name" value="TRANSCRIPTIONAL REGULATORY PROTEIN"/>
    <property type="match status" value="1"/>
</dbReference>
<dbReference type="CDD" id="cd00609">
    <property type="entry name" value="AAT_like"/>
    <property type="match status" value="1"/>
</dbReference>
<dbReference type="InterPro" id="IPR015424">
    <property type="entry name" value="PyrdxlP-dep_Trfase"/>
</dbReference>